<sequence length="1599" mass="177172">MDGSKHSKSANNLPGSKASVQENCVSVSGSESQKQLSSDMDVDVEYPGPSLKEHLMREESDSGSRLILDDVSSAVVQSDSAFSCSPDVVPMELDKENDLIELKSDDESGQTELKESHYSTEVVLSSECWETQESSNGKKRLKAAEMPKVTSRSEEKITCETDAIMTSNVSSVEMEQGDDVEVEVIKVAAEMDQRQAVISSLMEHLLGVVVRKSEMKVKTTFKNVAKPGTSVISGSTKKPRQQDSPKEPESQPGPSSRRTPRRAAKKAENNIRIYAQAEANQEAENEGSGMITQICAQCKKLKLCRYQVIMSDKRIHLCDESCFNTYKALHGFKTSGSAPIVKGSSKLKPVRKVSSTDENTPACLNGIPRSFHCAYCNANTQSQNFGLSWETMDFCSQNCLEKYQTHYGSHCAQCKTKVNAPCLGKYCVRFGSDIRQFCSNPCLESFKKNLKVCTYCQMDISNSSDSFLAPVGDKGVFKDFCSPKCMEKHEELNGARSKQTTGPPAKCAVCGQVKPAKVEVILSARNASLCSDPCFMAFKYANHLSVVRCKICSKYLEKESQKTMSTTYNRRTEYFCSKVCLSVFVLATRKIVPCASCKVKKYNFDMIERWSPTIRPIEYFCSLVCYEKLPLPKPTSAVATTNQALQSVPNSIQTLAVPASSSSGTQAPTPNVIRVRCEYCQKQAPISYQLMLRSGKTANFCSQGCASSFQKKAPGMTTTVMPIQSTATAVSPVPVVTQGILSSSAKLPIQSTAATVSTLPVVTSGMTSSAKLPIPVIQTVSSLAPSPNLSPNNTPTTKAQAMGRAHSASSPPLVCNIETRPLQDDIEIKTIDPDTRIILDAQINVLLDAKAEVARAVAYMRSGMDLVCPICGRRFLDPESMKMHHVSDHSVSDLADALTALQMMMRQNFKGTSPLPNSSTEVSESSHQHEYCKAADTRNFDISSGIQEDYEPEGFVYKSYLTEHKFYHQKERQFICETCGQSYSSDSCLRKHQKRHSKQKAHVCEFCGKGFVVRYDLTAHIKMVHQKLVRKARRKRAPTNEKPGEMADASSMNEAAAMILSDLESDLQSVQSTHGQMNEEVVVVPYSEYNPFEDQDKNVCDLVKDLPPNLIAQVQQSLSIHVAVLAVFNQHIYKKSPKDDCSHKKQETEQPNNKGLRILEALAASGLRSIRFAKEVEGIAEIIANDLSHSAVESITKNIKHNHVESLVTPSCKDATLLMYESRRKENRFDVIDLDPYGSPSQFLDGAVQSLADGGLLMITATDMAILCGNTPEKCFASYGAMPLKSKSCHEMALRIILHSLESHANRYGRYIHPLLSLSADFYCRIFVTVHTSQAQCKYSASKVGLVYQCSGCETLWSQRMAQVKRPGPTPVFANSPAIPNGPTCTHCNHKLIMGGPMWLEAIHDKVFVAELLQFINEGEKRHFGTERRMDGVLSMILEELDTPFYYLIDRLSSVVRTQPPPLLKFRSALMNAGFEVSLSHACKNSIKTNAPETFLWDVMRTWEKKYPCKRENLDTRSPAMVILSKEPEAKVDFTVRKDANPASREQGLLRFQKNPLPNWGPKSRAQMSTKGESEDSTGSKRERNQGKRKNRTEETPPE</sequence>
<keyword evidence="5 14" id="KW-0819">tRNA processing</keyword>
<dbReference type="InterPro" id="IPR036236">
    <property type="entry name" value="Znf_C2H2_sf"/>
</dbReference>
<evidence type="ECO:0000256" key="8">
    <source>
        <dbReference type="ARBA" id="ARBA00051897"/>
    </source>
</evidence>
<dbReference type="Gene3D" id="3.40.50.150">
    <property type="entry name" value="Vaccinia Virus protein VP39"/>
    <property type="match status" value="1"/>
</dbReference>
<comment type="similarity">
    <text evidence="14">Belongs to the class I-like SAM-binding methyltransferase superfamily. Trm1 family.</text>
</comment>
<dbReference type="CDD" id="cd02440">
    <property type="entry name" value="AdoMet_MTases"/>
    <property type="match status" value="1"/>
</dbReference>
<dbReference type="SMART" id="SM00355">
    <property type="entry name" value="ZnF_C2H2"/>
    <property type="match status" value="3"/>
</dbReference>
<evidence type="ECO:0000313" key="18">
    <source>
        <dbReference type="Proteomes" id="UP000677054"/>
    </source>
</evidence>
<evidence type="ECO:0000256" key="15">
    <source>
        <dbReference type="SAM" id="MobiDB-lite"/>
    </source>
</evidence>
<evidence type="ECO:0000256" key="7">
    <source>
        <dbReference type="ARBA" id="ARBA00039099"/>
    </source>
</evidence>
<evidence type="ECO:0000259" key="16">
    <source>
        <dbReference type="PROSITE" id="PS50157"/>
    </source>
</evidence>
<evidence type="ECO:0000313" key="17">
    <source>
        <dbReference type="EMBL" id="CAD7249622.1"/>
    </source>
</evidence>
<reference evidence="17" key="1">
    <citation type="submission" date="2020-11" db="EMBL/GenBank/DDBJ databases">
        <authorList>
            <person name="Tran Van P."/>
        </authorList>
    </citation>
    <scope>NUCLEOTIDE SEQUENCE</scope>
</reference>
<dbReference type="InterPro" id="IPR010507">
    <property type="entry name" value="Znf_MYM"/>
</dbReference>
<dbReference type="Pfam" id="PF02005">
    <property type="entry name" value="TRM"/>
    <property type="match status" value="1"/>
</dbReference>
<evidence type="ECO:0000256" key="11">
    <source>
        <dbReference type="ARBA" id="ARBA00093642"/>
    </source>
</evidence>
<evidence type="ECO:0000256" key="9">
    <source>
        <dbReference type="ARBA" id="ARBA00074266"/>
    </source>
</evidence>
<dbReference type="SMART" id="SM00746">
    <property type="entry name" value="TRASH"/>
    <property type="match status" value="8"/>
</dbReference>
<evidence type="ECO:0000256" key="4">
    <source>
        <dbReference type="ARBA" id="ARBA00022691"/>
    </source>
</evidence>
<feature type="domain" description="C2H2-type" evidence="16">
    <location>
        <begin position="1002"/>
        <end position="1025"/>
    </location>
</feature>
<dbReference type="PROSITE" id="PS00028">
    <property type="entry name" value="ZINC_FINGER_C2H2_1"/>
    <property type="match status" value="3"/>
</dbReference>
<feature type="region of interest" description="Disordered" evidence="15">
    <location>
        <begin position="1542"/>
        <end position="1599"/>
    </location>
</feature>
<feature type="domain" description="C2H2-type" evidence="16">
    <location>
        <begin position="866"/>
        <end position="890"/>
    </location>
</feature>
<dbReference type="Proteomes" id="UP000677054">
    <property type="component" value="Unassembled WGS sequence"/>
</dbReference>
<keyword evidence="13" id="KW-0863">Zinc-finger</keyword>
<dbReference type="GO" id="GO:0160104">
    <property type="term" value="F:tRNA (guanine(26)-N2)-dimethyltransferase activity"/>
    <property type="evidence" value="ECO:0007669"/>
    <property type="project" value="UniProtKB-EC"/>
</dbReference>
<dbReference type="FunFam" id="3.40.50.150:FF:000051">
    <property type="entry name" value="tRNA (guanine(26)-N(2))-dimethyltransferase"/>
    <property type="match status" value="1"/>
</dbReference>
<keyword evidence="4 14" id="KW-0949">S-adenosyl-L-methionine</keyword>
<dbReference type="EMBL" id="CAJPEV010002403">
    <property type="protein sequence ID" value="CAG0896764.1"/>
    <property type="molecule type" value="Genomic_DNA"/>
</dbReference>
<proteinExistence type="inferred from homology"/>
<keyword evidence="13" id="KW-0862">Zinc</keyword>
<dbReference type="PROSITE" id="PS50157">
    <property type="entry name" value="ZINC_FINGER_C2H2_2"/>
    <property type="match status" value="3"/>
</dbReference>
<dbReference type="FunFam" id="3.30.56.70:FF:000001">
    <property type="entry name" value="tRNA (guanine(26)-N(2))-dimethyltransferase"/>
    <property type="match status" value="1"/>
</dbReference>
<keyword evidence="3 14" id="KW-0808">Transferase</keyword>
<dbReference type="PROSITE" id="PS51626">
    <property type="entry name" value="SAM_MT_TRM1"/>
    <property type="match status" value="1"/>
</dbReference>
<dbReference type="GO" id="GO:0002940">
    <property type="term" value="P:tRNA N2-guanine methylation"/>
    <property type="evidence" value="ECO:0007669"/>
    <property type="project" value="TreeGrafter"/>
</dbReference>
<dbReference type="OrthoDB" id="6349953at2759"/>
<feature type="domain" description="C2H2-type" evidence="16">
    <location>
        <begin position="974"/>
        <end position="1001"/>
    </location>
</feature>
<feature type="region of interest" description="Disordered" evidence="15">
    <location>
        <begin position="1"/>
        <end position="63"/>
    </location>
</feature>
<feature type="compositionally biased region" description="Polar residues" evidence="15">
    <location>
        <begin position="9"/>
        <end position="38"/>
    </location>
</feature>
<dbReference type="InterPro" id="IPR042296">
    <property type="entry name" value="tRNA_met_Trm1_C"/>
</dbReference>
<gene>
    <name evidence="17" type="ORF">DSTB1V02_LOCUS9411</name>
</gene>
<dbReference type="InterPro" id="IPR013087">
    <property type="entry name" value="Znf_C2H2_type"/>
</dbReference>
<comment type="catalytic activity">
    <reaction evidence="10">
        <text>guanosine(27) in tRNA(Tyr) + 2 S-adenosyl-L-methionine = N(2)-dimethylguanosine(27) in tRNA(Tyr) + 2 S-adenosyl-L-homocysteine + 2 H(+)</text>
        <dbReference type="Rhea" id="RHEA:83895"/>
        <dbReference type="Rhea" id="RHEA-COMP:20240"/>
        <dbReference type="Rhea" id="RHEA-COMP:20241"/>
        <dbReference type="ChEBI" id="CHEBI:15378"/>
        <dbReference type="ChEBI" id="CHEBI:57856"/>
        <dbReference type="ChEBI" id="CHEBI:59789"/>
        <dbReference type="ChEBI" id="CHEBI:74269"/>
        <dbReference type="ChEBI" id="CHEBI:74513"/>
    </reaction>
    <physiologicalReaction direction="left-to-right" evidence="10">
        <dbReference type="Rhea" id="RHEA:83896"/>
    </physiologicalReaction>
</comment>
<protein>
    <recommendedName>
        <fullName evidence="9">tRNA (guanine(26)-N(2))-dimethyltransferase</fullName>
        <ecNumber evidence="7">2.1.1.216</ecNumber>
    </recommendedName>
    <alternativeName>
        <fullName evidence="11">tRNA (guanine(27)-N(2))-dimethyltransferase</fullName>
    </alternativeName>
    <alternativeName>
        <fullName evidence="12">tRNA methyltransferase 1-like protein</fullName>
    </alternativeName>
</protein>
<dbReference type="SUPFAM" id="SSF57667">
    <property type="entry name" value="beta-beta-alpha zinc fingers"/>
    <property type="match status" value="1"/>
</dbReference>
<evidence type="ECO:0000256" key="3">
    <source>
        <dbReference type="ARBA" id="ARBA00022679"/>
    </source>
</evidence>
<dbReference type="PANTHER" id="PTHR10631">
    <property type="entry name" value="N 2 ,N 2 -DIMETHYLGUANOSINE TRNA METHYLTRANSFERASE"/>
    <property type="match status" value="1"/>
</dbReference>
<feature type="region of interest" description="Disordered" evidence="15">
    <location>
        <begin position="1030"/>
        <end position="1049"/>
    </location>
</feature>
<dbReference type="NCBIfam" id="TIGR00308">
    <property type="entry name" value="TRM1"/>
    <property type="match status" value="1"/>
</dbReference>
<evidence type="ECO:0000256" key="14">
    <source>
        <dbReference type="PROSITE-ProRule" id="PRU00958"/>
    </source>
</evidence>
<keyword evidence="1 14" id="KW-0820">tRNA-binding</keyword>
<dbReference type="InterPro" id="IPR029063">
    <property type="entry name" value="SAM-dependent_MTases_sf"/>
</dbReference>
<feature type="region of interest" description="Disordered" evidence="15">
    <location>
        <begin position="227"/>
        <end position="266"/>
    </location>
</feature>
<evidence type="ECO:0000256" key="13">
    <source>
        <dbReference type="PROSITE-ProRule" id="PRU00042"/>
    </source>
</evidence>
<feature type="compositionally biased region" description="Basic and acidic residues" evidence="15">
    <location>
        <begin position="51"/>
        <end position="62"/>
    </location>
</feature>
<accession>A0A7R9FNH4</accession>
<name>A0A7R9FNH4_9CRUS</name>
<organism evidence="17">
    <name type="scientific">Darwinula stevensoni</name>
    <dbReference type="NCBI Taxonomy" id="69355"/>
    <lineage>
        <taxon>Eukaryota</taxon>
        <taxon>Metazoa</taxon>
        <taxon>Ecdysozoa</taxon>
        <taxon>Arthropoda</taxon>
        <taxon>Crustacea</taxon>
        <taxon>Oligostraca</taxon>
        <taxon>Ostracoda</taxon>
        <taxon>Podocopa</taxon>
        <taxon>Podocopida</taxon>
        <taxon>Darwinulocopina</taxon>
        <taxon>Darwinuloidea</taxon>
        <taxon>Darwinulidae</taxon>
        <taxon>Darwinula</taxon>
    </lineage>
</organism>
<dbReference type="GO" id="GO:0000049">
    <property type="term" value="F:tRNA binding"/>
    <property type="evidence" value="ECO:0007669"/>
    <property type="project" value="UniProtKB-UniRule"/>
</dbReference>
<dbReference type="EC" id="2.1.1.216" evidence="7"/>
<dbReference type="EMBL" id="LR901920">
    <property type="protein sequence ID" value="CAD7249622.1"/>
    <property type="molecule type" value="Genomic_DNA"/>
</dbReference>
<dbReference type="Gene3D" id="3.30.160.60">
    <property type="entry name" value="Classic Zinc Finger"/>
    <property type="match status" value="2"/>
</dbReference>
<evidence type="ECO:0000256" key="2">
    <source>
        <dbReference type="ARBA" id="ARBA00022603"/>
    </source>
</evidence>
<evidence type="ECO:0000256" key="1">
    <source>
        <dbReference type="ARBA" id="ARBA00022555"/>
    </source>
</evidence>
<dbReference type="Pfam" id="PF06467">
    <property type="entry name" value="zf-FCS"/>
    <property type="match status" value="1"/>
</dbReference>
<evidence type="ECO:0000256" key="5">
    <source>
        <dbReference type="ARBA" id="ARBA00022694"/>
    </source>
</evidence>
<feature type="non-terminal residue" evidence="17">
    <location>
        <position position="1599"/>
    </location>
</feature>
<dbReference type="PANTHER" id="PTHR10631:SF3">
    <property type="entry name" value="TRNA (GUANINE(26)-N(2))-DIMETHYLTRANSFERASE"/>
    <property type="match status" value="1"/>
</dbReference>
<dbReference type="InterPro" id="IPR011017">
    <property type="entry name" value="TRASH_dom"/>
</dbReference>
<feature type="compositionally biased region" description="Basic and acidic residues" evidence="15">
    <location>
        <begin position="240"/>
        <end position="249"/>
    </location>
</feature>
<keyword evidence="2 14" id="KW-0489">Methyltransferase</keyword>
<dbReference type="InterPro" id="IPR002905">
    <property type="entry name" value="Trm1"/>
</dbReference>
<keyword evidence="6 14" id="KW-0694">RNA-binding</keyword>
<evidence type="ECO:0000256" key="6">
    <source>
        <dbReference type="ARBA" id="ARBA00022884"/>
    </source>
</evidence>
<dbReference type="GO" id="GO:0008270">
    <property type="term" value="F:zinc ion binding"/>
    <property type="evidence" value="ECO:0007669"/>
    <property type="project" value="UniProtKB-KW"/>
</dbReference>
<keyword evidence="18" id="KW-1185">Reference proteome</keyword>
<keyword evidence="13" id="KW-0479">Metal-binding</keyword>
<feature type="compositionally biased region" description="Basic and acidic residues" evidence="15">
    <location>
        <begin position="1572"/>
        <end position="1599"/>
    </location>
</feature>
<dbReference type="Gene3D" id="3.30.56.70">
    <property type="entry name" value="N2,N2-dimethylguanosine tRNA methyltransferase, C-terminal domain"/>
    <property type="match status" value="1"/>
</dbReference>
<dbReference type="SUPFAM" id="SSF53335">
    <property type="entry name" value="S-adenosyl-L-methionine-dependent methyltransferases"/>
    <property type="match status" value="1"/>
</dbReference>
<comment type="catalytic activity">
    <reaction evidence="8">
        <text>guanosine(26) in tRNA + 2 S-adenosyl-L-methionine = N(2)-dimethylguanosine(26) in tRNA + 2 S-adenosyl-L-homocysteine + 2 H(+)</text>
        <dbReference type="Rhea" id="RHEA:43140"/>
        <dbReference type="Rhea" id="RHEA-COMP:10359"/>
        <dbReference type="Rhea" id="RHEA-COMP:10360"/>
        <dbReference type="ChEBI" id="CHEBI:15378"/>
        <dbReference type="ChEBI" id="CHEBI:57856"/>
        <dbReference type="ChEBI" id="CHEBI:59789"/>
        <dbReference type="ChEBI" id="CHEBI:74269"/>
        <dbReference type="ChEBI" id="CHEBI:74513"/>
        <dbReference type="EC" id="2.1.1.216"/>
    </reaction>
</comment>
<dbReference type="GO" id="GO:0005634">
    <property type="term" value="C:nucleus"/>
    <property type="evidence" value="ECO:0007669"/>
    <property type="project" value="TreeGrafter"/>
</dbReference>
<evidence type="ECO:0000256" key="12">
    <source>
        <dbReference type="ARBA" id="ARBA00093671"/>
    </source>
</evidence>
<evidence type="ECO:0000256" key="10">
    <source>
        <dbReference type="ARBA" id="ARBA00093188"/>
    </source>
</evidence>